<dbReference type="SUPFAM" id="SSF53474">
    <property type="entry name" value="alpha/beta-Hydrolases"/>
    <property type="match status" value="1"/>
</dbReference>
<dbReference type="Gene3D" id="3.40.50.1820">
    <property type="entry name" value="alpha/beta hydrolase"/>
    <property type="match status" value="1"/>
</dbReference>
<protein>
    <recommendedName>
        <fullName evidence="1">AB hydrolase-1 domain-containing protein</fullName>
    </recommendedName>
</protein>
<dbReference type="Proteomes" id="UP001489004">
    <property type="component" value="Unassembled WGS sequence"/>
</dbReference>
<proteinExistence type="predicted"/>
<keyword evidence="3" id="KW-1185">Reference proteome</keyword>
<feature type="domain" description="AB hydrolase-1" evidence="1">
    <location>
        <begin position="325"/>
        <end position="392"/>
    </location>
</feature>
<dbReference type="AlphaFoldDB" id="A0AAW1P7F9"/>
<evidence type="ECO:0000259" key="1">
    <source>
        <dbReference type="Pfam" id="PF00561"/>
    </source>
</evidence>
<dbReference type="PANTHER" id="PTHR37471">
    <property type="entry name" value="UNNAMED PRODUCT"/>
    <property type="match status" value="1"/>
</dbReference>
<gene>
    <name evidence="2" type="ORF">WJX72_001924</name>
</gene>
<dbReference type="InterPro" id="IPR000073">
    <property type="entry name" value="AB_hydrolase_1"/>
</dbReference>
<name>A0AAW1P7F9_9CHLO</name>
<accession>A0AAW1P7F9</accession>
<reference evidence="2 3" key="1">
    <citation type="journal article" date="2024" name="Nat. Commun.">
        <title>Phylogenomics reveals the evolutionary origins of lichenization in chlorophyte algae.</title>
        <authorList>
            <person name="Puginier C."/>
            <person name="Libourel C."/>
            <person name="Otte J."/>
            <person name="Skaloud P."/>
            <person name="Haon M."/>
            <person name="Grisel S."/>
            <person name="Petersen M."/>
            <person name="Berrin J.G."/>
            <person name="Delaux P.M."/>
            <person name="Dal Grande F."/>
            <person name="Keller J."/>
        </authorList>
    </citation>
    <scope>NUCLEOTIDE SEQUENCE [LARGE SCALE GENOMIC DNA]</scope>
    <source>
        <strain evidence="2 3">SAG 2043</strain>
    </source>
</reference>
<comment type="caution">
    <text evidence="2">The sequence shown here is derived from an EMBL/GenBank/DDBJ whole genome shotgun (WGS) entry which is preliminary data.</text>
</comment>
<sequence length="513" mass="57637">MLLEPKDVNFIASCLVTCVPDQWVHQLDAKRPGTEAVVLLIAALLTTGFSQAWHATCLLKQLLLAWATVELAFLVYQRWRYHAINEVVVPGKWDAARMRAMQDRFLTLSGVFGIREFMEGWFKGAPLEQIKRGNVEELVAYAFYAATVDKMTSQKRKSAHAFVGEIEQAWGVQFEEGYDPSLRFMAHCWEPLRVIPKPLAVHLASEAVGMACHLAIQCCGFSKRRCQGINYWVREPQPGEGVMQTPAGPRNMHVRGSAVSKMPAGASGGAPAARRPIMFLHGVGCGLVPYFMFVRGIMNAYPGHPIMLLEVRHVSLRLCLRATDVDDIAHAAAAILHRHGYQEACFVAHSFGTFCVSRICQLHREIVQSVVLIDPVCLLTCFPQLLYSFVYKVPNWRQFSTLLGCMDAARFIVARDLIIAETFCRKFIWHALMLWPHEMPRDALIVLSAKDDLVPGELVKVQLQASNSPARVMYHPTAGHGGFLVDFEWQRQVIENMEAIVGGPSRRVLRKRM</sequence>
<dbReference type="InterPro" id="IPR029058">
    <property type="entry name" value="AB_hydrolase_fold"/>
</dbReference>
<dbReference type="Pfam" id="PF00561">
    <property type="entry name" value="Abhydrolase_1"/>
    <property type="match status" value="1"/>
</dbReference>
<dbReference type="PANTHER" id="PTHR37471:SF1">
    <property type="entry name" value="AB HYDROLASE-1 DOMAIN-CONTAINING PROTEIN"/>
    <property type="match status" value="1"/>
</dbReference>
<organism evidence="2 3">
    <name type="scientific">[Myrmecia] bisecta</name>
    <dbReference type="NCBI Taxonomy" id="41462"/>
    <lineage>
        <taxon>Eukaryota</taxon>
        <taxon>Viridiplantae</taxon>
        <taxon>Chlorophyta</taxon>
        <taxon>core chlorophytes</taxon>
        <taxon>Trebouxiophyceae</taxon>
        <taxon>Trebouxiales</taxon>
        <taxon>Trebouxiaceae</taxon>
        <taxon>Myrmecia</taxon>
    </lineage>
</organism>
<evidence type="ECO:0000313" key="3">
    <source>
        <dbReference type="Proteomes" id="UP001489004"/>
    </source>
</evidence>
<dbReference type="EMBL" id="JALJOR010000017">
    <property type="protein sequence ID" value="KAK9804722.1"/>
    <property type="molecule type" value="Genomic_DNA"/>
</dbReference>
<evidence type="ECO:0000313" key="2">
    <source>
        <dbReference type="EMBL" id="KAK9804722.1"/>
    </source>
</evidence>